<reference evidence="5" key="1">
    <citation type="submission" date="2021-06" db="EMBL/GenBank/DDBJ databases">
        <authorList>
            <person name="Kallberg Y."/>
            <person name="Tangrot J."/>
            <person name="Rosling A."/>
        </authorList>
    </citation>
    <scope>NUCLEOTIDE SEQUENCE</scope>
    <source>
        <strain evidence="5">IN212</strain>
    </source>
</reference>
<evidence type="ECO:0000256" key="1">
    <source>
        <dbReference type="ARBA" id="ARBA00022441"/>
    </source>
</evidence>
<gene>
    <name evidence="5" type="ORF">RFULGI_LOCUS4106</name>
</gene>
<proteinExistence type="predicted"/>
<dbReference type="PANTHER" id="PTHR46093">
    <property type="entry name" value="ACYL-COA-BINDING DOMAIN-CONTAINING PROTEIN 5"/>
    <property type="match status" value="1"/>
</dbReference>
<keyword evidence="3" id="KW-0812">Transmembrane</keyword>
<dbReference type="SUPFAM" id="SSF117281">
    <property type="entry name" value="Kelch motif"/>
    <property type="match status" value="1"/>
</dbReference>
<dbReference type="InterPro" id="IPR015915">
    <property type="entry name" value="Kelch-typ_b-propeller"/>
</dbReference>
<keyword evidence="3" id="KW-1133">Transmembrane helix</keyword>
<dbReference type="EMBL" id="CAJVPZ010003934">
    <property type="protein sequence ID" value="CAG8538323.1"/>
    <property type="molecule type" value="Genomic_DNA"/>
</dbReference>
<feature type="transmembrane region" description="Helical" evidence="3">
    <location>
        <begin position="12"/>
        <end position="30"/>
    </location>
</feature>
<comment type="caution">
    <text evidence="5">The sequence shown here is derived from an EMBL/GenBank/DDBJ whole genome shotgun (WGS) entry which is preliminary data.</text>
</comment>
<name>A0A9N9FI99_9GLOM</name>
<keyword evidence="2" id="KW-0677">Repeat</keyword>
<dbReference type="Proteomes" id="UP000789396">
    <property type="component" value="Unassembled WGS sequence"/>
</dbReference>
<keyword evidence="3" id="KW-0472">Membrane</keyword>
<accession>A0A9N9FI99</accession>
<dbReference type="AlphaFoldDB" id="A0A9N9FI99"/>
<evidence type="ECO:0000259" key="4">
    <source>
        <dbReference type="Pfam" id="PF24981"/>
    </source>
</evidence>
<evidence type="ECO:0000313" key="5">
    <source>
        <dbReference type="EMBL" id="CAG8538323.1"/>
    </source>
</evidence>
<dbReference type="OrthoDB" id="432528at2759"/>
<feature type="domain" description="Attractin/MKLN-like beta-propeller" evidence="4">
    <location>
        <begin position="30"/>
        <end position="225"/>
    </location>
</feature>
<sequence length="370" mass="40176">MRPFHIQLLSNVMLITLVLNLFITLATAFAPTSRYFQSSVVIGDKIYFLGGIGVSGRGSNEIFYLDVSSPFNIANLKWTDLTIIAPIPVASAFSPSCSGGNKNSTIFLFEHRSTNTVNSTSLVTFTFDTTTQKWSNAITTGTAPPTRQEMKAVVDKNGRIYISGGFDPYTTLRSSNNTYVLDSLSLSWLSSYPSAPIIRSDYAAILLPSGLIVYIGGTNDDTTATEIDMTKYRKYRPDDDPYIATPGTGNREYREHATSGTNIHESRYGASTPSTITNQYVAPSFVSNMSSTQYPDAPNFTYQSGAPDAAFIHPGTPTPGSMHNQNVFAQGPQGSSIHVVYTHGHVAQNVTDGIPTPGTRSIYSNFTNNS</sequence>
<dbReference type="PANTHER" id="PTHR46093:SF18">
    <property type="entry name" value="FIBRONECTIN TYPE-III DOMAIN-CONTAINING PROTEIN"/>
    <property type="match status" value="1"/>
</dbReference>
<organism evidence="5 6">
    <name type="scientific">Racocetra fulgida</name>
    <dbReference type="NCBI Taxonomy" id="60492"/>
    <lineage>
        <taxon>Eukaryota</taxon>
        <taxon>Fungi</taxon>
        <taxon>Fungi incertae sedis</taxon>
        <taxon>Mucoromycota</taxon>
        <taxon>Glomeromycotina</taxon>
        <taxon>Glomeromycetes</taxon>
        <taxon>Diversisporales</taxon>
        <taxon>Gigasporaceae</taxon>
        <taxon>Racocetra</taxon>
    </lineage>
</organism>
<keyword evidence="1" id="KW-0880">Kelch repeat</keyword>
<keyword evidence="6" id="KW-1185">Reference proteome</keyword>
<protein>
    <submittedName>
        <fullName evidence="5">7022_t:CDS:1</fullName>
    </submittedName>
</protein>
<evidence type="ECO:0000256" key="3">
    <source>
        <dbReference type="SAM" id="Phobius"/>
    </source>
</evidence>
<dbReference type="Pfam" id="PF24981">
    <property type="entry name" value="Beta-prop_ATRN-LZTR1"/>
    <property type="match status" value="1"/>
</dbReference>
<evidence type="ECO:0000313" key="6">
    <source>
        <dbReference type="Proteomes" id="UP000789396"/>
    </source>
</evidence>
<dbReference type="Gene3D" id="2.120.10.80">
    <property type="entry name" value="Kelch-type beta propeller"/>
    <property type="match status" value="1"/>
</dbReference>
<dbReference type="InterPro" id="IPR056737">
    <property type="entry name" value="Beta-prop_ATRN-MKLN-like"/>
</dbReference>
<evidence type="ECO:0000256" key="2">
    <source>
        <dbReference type="ARBA" id="ARBA00022737"/>
    </source>
</evidence>